<dbReference type="Proteomes" id="UP000001882">
    <property type="component" value="Chromosome"/>
</dbReference>
<protein>
    <submittedName>
        <fullName evidence="1">Uncharacterized protein</fullName>
    </submittedName>
</protein>
<dbReference type="AlphaFoldDB" id="D1Z0A7"/>
<dbReference type="InParanoid" id="D1Z0A7"/>
<keyword evidence="2" id="KW-1185">Reference proteome</keyword>
<sequence length="87" mass="10290">MQNIFSSTYSIIANCLLYNRKVYHKIEKLFLSWQYITTGKGYIANKFDNKTKIEKYFDMWQVDIRGHAGFLRGQEPAKNNSPATYRN</sequence>
<evidence type="ECO:0000313" key="2">
    <source>
        <dbReference type="Proteomes" id="UP000001882"/>
    </source>
</evidence>
<organism evidence="1 2">
    <name type="scientific">Methanocella paludicola (strain DSM 17711 / JCM 13418 / NBRC 101707 / SANAE)</name>
    <dbReference type="NCBI Taxonomy" id="304371"/>
    <lineage>
        <taxon>Archaea</taxon>
        <taxon>Methanobacteriati</taxon>
        <taxon>Methanobacteriota</taxon>
        <taxon>Stenosarchaea group</taxon>
        <taxon>Methanomicrobia</taxon>
        <taxon>Methanocellales</taxon>
        <taxon>Methanocellaceae</taxon>
        <taxon>Methanocella</taxon>
    </lineage>
</organism>
<name>D1Z0A7_METPS</name>
<gene>
    <name evidence="1" type="ordered locus">MCP_2057</name>
</gene>
<accession>D1Z0A7</accession>
<dbReference type="EMBL" id="AP011532">
    <property type="protein sequence ID" value="BAI62129.1"/>
    <property type="molecule type" value="Genomic_DNA"/>
</dbReference>
<dbReference type="KEGG" id="mpd:MCP_2057"/>
<reference evidence="2" key="3">
    <citation type="journal article" date="2011" name="PLoS ONE">
        <title>Genome sequence of a mesophilic hydrogenotrophic methanogen Methanocella paludicola, the first cultivated representative of the order Methanocellales.</title>
        <authorList>
            <person name="Sakai S."/>
            <person name="Takaki Y."/>
            <person name="Shimamura S."/>
            <person name="Sekine M."/>
            <person name="Tajima T."/>
            <person name="Kosugi H."/>
            <person name="Ichikawa N."/>
            <person name="Tasumi E."/>
            <person name="Hiraki A.T."/>
            <person name="Shimizu A."/>
            <person name="Kato Y."/>
            <person name="Nishiko R."/>
            <person name="Mori K."/>
            <person name="Fujita N."/>
            <person name="Imachi H."/>
            <person name="Takai K."/>
        </authorList>
    </citation>
    <scope>NUCLEOTIDE SEQUENCE [LARGE SCALE GENOMIC DNA]</scope>
    <source>
        <strain evidence="2">DSM 17711 / JCM 13418 / NBRC 101707 / SANAE</strain>
    </source>
</reference>
<reference evidence="1 2" key="2">
    <citation type="journal article" date="2008" name="Int. J. Syst. Evol. Microbiol.">
        <title>Methanocella paludicola gen. nov., sp. nov., a methane-producing archaeon, the first isolate of the lineage 'Rice Cluster I', and proposal of the new archaeal order Methanocellales ord. nov.</title>
        <authorList>
            <person name="Sakai S."/>
            <person name="Imachi H."/>
            <person name="Hanada S."/>
            <person name="Ohashi A."/>
            <person name="Harada H."/>
            <person name="Kamagata Y."/>
        </authorList>
    </citation>
    <scope>NUCLEOTIDE SEQUENCE [LARGE SCALE GENOMIC DNA]</scope>
    <source>
        <strain evidence="2">DSM 17711 / JCM 13418 / NBRC 101707 / SANAE</strain>
    </source>
</reference>
<dbReference type="STRING" id="304371.MCP_2057"/>
<proteinExistence type="predicted"/>
<reference evidence="1 2" key="1">
    <citation type="journal article" date="2007" name="Appl. Environ. Microbiol.">
        <title>Isolation of key methanogens for global methane emission from rice paddy fields: a novel isolate affiliated with the clone cluster rice cluster I.</title>
        <authorList>
            <person name="Sakai S."/>
            <person name="Imachi H."/>
            <person name="Sekiguchi Y."/>
            <person name="Ohashi A."/>
            <person name="Harada H."/>
            <person name="Kamagata Y."/>
        </authorList>
    </citation>
    <scope>NUCLEOTIDE SEQUENCE [LARGE SCALE GENOMIC DNA]</scope>
    <source>
        <strain evidence="2">DSM 17711 / JCM 13418 / NBRC 101707 / SANAE</strain>
    </source>
</reference>
<evidence type="ECO:0000313" key="1">
    <source>
        <dbReference type="EMBL" id="BAI62129.1"/>
    </source>
</evidence>